<evidence type="ECO:0000313" key="2">
    <source>
        <dbReference type="Proteomes" id="UP000281564"/>
    </source>
</evidence>
<name>A0A3A6Q349_9EURY</name>
<keyword evidence="2" id="KW-1185">Reference proteome</keyword>
<proteinExistence type="predicted"/>
<organism evidence="1 2">
    <name type="scientific">Halonotius pteroides</name>
    <dbReference type="NCBI Taxonomy" id="268735"/>
    <lineage>
        <taxon>Archaea</taxon>
        <taxon>Methanobacteriati</taxon>
        <taxon>Methanobacteriota</taxon>
        <taxon>Stenosarchaea group</taxon>
        <taxon>Halobacteria</taxon>
        <taxon>Halobacteriales</taxon>
        <taxon>Haloferacaceae</taxon>
        <taxon>Halonotius</taxon>
    </lineage>
</organism>
<dbReference type="AlphaFoldDB" id="A0A3A6Q349"/>
<gene>
    <name evidence="1" type="ORF">DP106_11885</name>
</gene>
<reference evidence="1 2" key="1">
    <citation type="submission" date="2018-06" db="EMBL/GenBank/DDBJ databases">
        <title>Halonotius sp. F13-13 a new haloarchaeeon isolated from a solar saltern from Isla Cristina, Huelva, Spain.</title>
        <authorList>
            <person name="Duran-Viseras A."/>
            <person name="Sanchez-Porro C."/>
            <person name="Ventosa A."/>
        </authorList>
    </citation>
    <scope>NUCLEOTIDE SEQUENCE [LARGE SCALE GENOMIC DNA]</scope>
    <source>
        <strain evidence="1 2">CECT 7525</strain>
    </source>
</reference>
<dbReference type="EMBL" id="QMDW01000020">
    <property type="protein sequence ID" value="RJX48467.1"/>
    <property type="molecule type" value="Genomic_DNA"/>
</dbReference>
<evidence type="ECO:0000313" key="1">
    <source>
        <dbReference type="EMBL" id="RJX48467.1"/>
    </source>
</evidence>
<protein>
    <submittedName>
        <fullName evidence="1">Uncharacterized protein</fullName>
    </submittedName>
</protein>
<dbReference type="Proteomes" id="UP000281564">
    <property type="component" value="Unassembled WGS sequence"/>
</dbReference>
<comment type="caution">
    <text evidence="1">The sequence shown here is derived from an EMBL/GenBank/DDBJ whole genome shotgun (WGS) entry which is preliminary data.</text>
</comment>
<sequence>MAGSLPTGSQRATSSFFQKPLMEIFGSFNQFGLTLLGFGKMNSRLNTASKTVYIRILLNLLVETF</sequence>
<accession>A0A3A6Q349</accession>